<gene>
    <name evidence="2" type="ORF">SM124_01285</name>
</gene>
<dbReference type="SMART" id="SM00052">
    <property type="entry name" value="EAL"/>
    <property type="match status" value="1"/>
</dbReference>
<evidence type="ECO:0000313" key="2">
    <source>
        <dbReference type="EMBL" id="MDZ5470371.1"/>
    </source>
</evidence>
<organism evidence="2 3">
    <name type="scientific">Robertmurraya mangrovi</name>
    <dbReference type="NCBI Taxonomy" id="3098077"/>
    <lineage>
        <taxon>Bacteria</taxon>
        <taxon>Bacillati</taxon>
        <taxon>Bacillota</taxon>
        <taxon>Bacilli</taxon>
        <taxon>Bacillales</taxon>
        <taxon>Bacillaceae</taxon>
        <taxon>Robertmurraya</taxon>
    </lineage>
</organism>
<dbReference type="SUPFAM" id="SSF141868">
    <property type="entry name" value="EAL domain-like"/>
    <property type="match status" value="1"/>
</dbReference>
<dbReference type="Proteomes" id="UP001290455">
    <property type="component" value="Unassembled WGS sequence"/>
</dbReference>
<reference evidence="2 3" key="1">
    <citation type="submission" date="2023-11" db="EMBL/GenBank/DDBJ databases">
        <title>Bacillus jintuensis, isolated from a mudflat on the Beibu Gulf coast.</title>
        <authorList>
            <person name="Li M."/>
        </authorList>
    </citation>
    <scope>NUCLEOTIDE SEQUENCE [LARGE SCALE GENOMIC DNA]</scope>
    <source>
        <strain evidence="2 3">31A1R</strain>
    </source>
</reference>
<dbReference type="Gene3D" id="3.20.20.450">
    <property type="entry name" value="EAL domain"/>
    <property type="match status" value="1"/>
</dbReference>
<dbReference type="Pfam" id="PF00563">
    <property type="entry name" value="EAL"/>
    <property type="match status" value="1"/>
</dbReference>
<feature type="domain" description="EAL" evidence="1">
    <location>
        <begin position="19"/>
        <end position="270"/>
    </location>
</feature>
<dbReference type="CDD" id="cd01948">
    <property type="entry name" value="EAL"/>
    <property type="match status" value="1"/>
</dbReference>
<dbReference type="PROSITE" id="PS50883">
    <property type="entry name" value="EAL"/>
    <property type="match status" value="1"/>
</dbReference>
<sequence length="311" mass="35476">MSLFMEKQSSLIDPDIPMELESRREFRSIILNRNLRMLFQPIVNLTDGTIFGYEGLTRGPKNSRFHSPLELFGYAEQSGSLYALEKTTRELAIKHSPTLLNNNEKLFININSQVVHDPDFTPGHTIQLLKQYNLSPSNVVFEITERSAIEDFTAFREVLNHYRAQGFKIAVDDAGAGYSSLQAISEIMPDFIKVDRSLISDIHQNDIKINILDAFVTFAKKMKSTIIAEGIEKSEELKKVIELGIDCGQGFYLAQPNYPVMEIPNFIKEEISHTRMFVQPETKTHIVGLNDTIIIMDKHEILKKSIVNRLL</sequence>
<proteinExistence type="predicted"/>
<evidence type="ECO:0000313" key="3">
    <source>
        <dbReference type="Proteomes" id="UP001290455"/>
    </source>
</evidence>
<keyword evidence="3" id="KW-1185">Reference proteome</keyword>
<dbReference type="EMBL" id="JAXOFX010000001">
    <property type="protein sequence ID" value="MDZ5470371.1"/>
    <property type="molecule type" value="Genomic_DNA"/>
</dbReference>
<name>A0ABU5ITB3_9BACI</name>
<dbReference type="RefSeq" id="WP_322444674.1">
    <property type="nucleotide sequence ID" value="NZ_JAXOFX010000001.1"/>
</dbReference>
<dbReference type="InterPro" id="IPR035919">
    <property type="entry name" value="EAL_sf"/>
</dbReference>
<dbReference type="InterPro" id="IPR050706">
    <property type="entry name" value="Cyclic-di-GMP_PDE-like"/>
</dbReference>
<protein>
    <submittedName>
        <fullName evidence="2">EAL domain-containing protein</fullName>
    </submittedName>
</protein>
<accession>A0ABU5ITB3</accession>
<evidence type="ECO:0000259" key="1">
    <source>
        <dbReference type="PROSITE" id="PS50883"/>
    </source>
</evidence>
<dbReference type="InterPro" id="IPR001633">
    <property type="entry name" value="EAL_dom"/>
</dbReference>
<comment type="caution">
    <text evidence="2">The sequence shown here is derived from an EMBL/GenBank/DDBJ whole genome shotgun (WGS) entry which is preliminary data.</text>
</comment>
<dbReference type="PANTHER" id="PTHR33121">
    <property type="entry name" value="CYCLIC DI-GMP PHOSPHODIESTERASE PDEF"/>
    <property type="match status" value="1"/>
</dbReference>
<dbReference type="PANTHER" id="PTHR33121:SF76">
    <property type="entry name" value="SIGNALING PROTEIN"/>
    <property type="match status" value="1"/>
</dbReference>